<protein>
    <recommendedName>
        <fullName evidence="8">EamA domain-containing protein</fullName>
    </recommendedName>
</protein>
<dbReference type="KEGG" id="pam:PANA_0532"/>
<keyword evidence="10" id="KW-1185">Reference proteome</keyword>
<dbReference type="GO" id="GO:0016020">
    <property type="term" value="C:membrane"/>
    <property type="evidence" value="ECO:0007669"/>
    <property type="project" value="InterPro"/>
</dbReference>
<evidence type="ECO:0000313" key="9">
    <source>
        <dbReference type="EMBL" id="ADD75699.1"/>
    </source>
</evidence>
<reference evidence="9 10" key="1">
    <citation type="journal article" date="2010" name="J. Bacteriol.">
        <title>Genome sequence of Pantoea ananatis LMG20103, the causative agent of Eucalyptus blight and dieback.</title>
        <authorList>
            <person name="De Maayer P."/>
            <person name="Chan W.Y."/>
            <person name="Venter S.N."/>
            <person name="Toth I.K."/>
            <person name="Birch P.R."/>
            <person name="Joubert F."/>
            <person name="Coutinho T.A."/>
        </authorList>
    </citation>
    <scope>NUCLEOTIDE SEQUENCE [LARGE SCALE GENOMIC DNA]</scope>
    <source>
        <strain evidence="9 10">LMG 20103</strain>
    </source>
</reference>
<feature type="transmembrane region" description="Helical" evidence="7">
    <location>
        <begin position="70"/>
        <end position="92"/>
    </location>
</feature>
<dbReference type="PANTHER" id="PTHR22911">
    <property type="entry name" value="ACYL-MALONYL CONDENSING ENZYME-RELATED"/>
    <property type="match status" value="1"/>
</dbReference>
<evidence type="ECO:0000256" key="4">
    <source>
        <dbReference type="ARBA" id="ARBA00022692"/>
    </source>
</evidence>
<feature type="transmembrane region" description="Helical" evidence="7">
    <location>
        <begin position="278"/>
        <end position="299"/>
    </location>
</feature>
<evidence type="ECO:0000256" key="5">
    <source>
        <dbReference type="ARBA" id="ARBA00022989"/>
    </source>
</evidence>
<name>D4GIV4_PANAM</name>
<keyword evidence="5 7" id="KW-1133">Transmembrane helix</keyword>
<dbReference type="Pfam" id="PF00892">
    <property type="entry name" value="EamA"/>
    <property type="match status" value="1"/>
</dbReference>
<dbReference type="AlphaFoldDB" id="D4GIV4"/>
<dbReference type="InterPro" id="IPR000620">
    <property type="entry name" value="EamA_dom"/>
</dbReference>
<organism evidence="9 10">
    <name type="scientific">Pantoea ananatis (strain LMG 20103)</name>
    <dbReference type="NCBI Taxonomy" id="706191"/>
    <lineage>
        <taxon>Bacteria</taxon>
        <taxon>Pseudomonadati</taxon>
        <taxon>Pseudomonadota</taxon>
        <taxon>Gammaproteobacteria</taxon>
        <taxon>Enterobacterales</taxon>
        <taxon>Erwiniaceae</taxon>
        <taxon>Pantoea</taxon>
    </lineage>
</organism>
<sequence>MEIKTGAVFGLIMVLIYNFLDAGKEVYSGHLVQSLHPMLVTFIVFSTVLVFFQCIFLVKLSRGYIIPLQYPVIITLLNITTVGSWVTFFYCLRYIEPAIASAIITGFAPLIIVLISPFLYRNEKRQYRLSLLLGIALCSLWLSIISLQGDNKNYSYSNYEIVAGIFLAISCAFFSILSNILSKKLSDRKCIPESIMAHRFYLTIIVTFSYIYDVNTEHLSDSGLFPGVLFLAILGVILPLWCLQYAIKHLAPAKVMIFMSISPVFTYVFQLLDPRLSPTYSSLVAILLLCCFSLATEIWQIRHKGRTLDNGYNGVPEDKRS</sequence>
<evidence type="ECO:0000256" key="7">
    <source>
        <dbReference type="SAM" id="Phobius"/>
    </source>
</evidence>
<dbReference type="EMBL" id="CP001875">
    <property type="protein sequence ID" value="ADD75699.1"/>
    <property type="molecule type" value="Genomic_DNA"/>
</dbReference>
<evidence type="ECO:0000256" key="6">
    <source>
        <dbReference type="ARBA" id="ARBA00023136"/>
    </source>
</evidence>
<feature type="transmembrane region" description="Helical" evidence="7">
    <location>
        <begin position="161"/>
        <end position="182"/>
    </location>
</feature>
<proteinExistence type="inferred from homology"/>
<feature type="transmembrane region" description="Helical" evidence="7">
    <location>
        <begin position="38"/>
        <end position="58"/>
    </location>
</feature>
<keyword evidence="3" id="KW-1003">Cell membrane</keyword>
<feature type="transmembrane region" description="Helical" evidence="7">
    <location>
        <begin position="194"/>
        <end position="212"/>
    </location>
</feature>
<feature type="domain" description="EamA" evidence="8">
    <location>
        <begin position="163"/>
        <end position="290"/>
    </location>
</feature>
<dbReference type="eggNOG" id="COG0697">
    <property type="taxonomic scope" value="Bacteria"/>
</dbReference>
<dbReference type="InterPro" id="IPR037185">
    <property type="entry name" value="EmrE-like"/>
</dbReference>
<feature type="transmembrane region" description="Helical" evidence="7">
    <location>
        <begin position="224"/>
        <end position="243"/>
    </location>
</feature>
<comment type="subcellular location">
    <subcellularLocation>
        <location evidence="1">Cell membrane</location>
        <topology evidence="1">Multi-pass membrane protein</topology>
    </subcellularLocation>
</comment>
<evidence type="ECO:0000256" key="2">
    <source>
        <dbReference type="ARBA" id="ARBA00007362"/>
    </source>
</evidence>
<keyword evidence="4 7" id="KW-0812">Transmembrane</keyword>
<accession>D4GIV4</accession>
<dbReference type="SUPFAM" id="SSF103481">
    <property type="entry name" value="Multidrug resistance efflux transporter EmrE"/>
    <property type="match status" value="2"/>
</dbReference>
<dbReference type="RefSeq" id="WP_013024427.1">
    <property type="nucleotide sequence ID" value="NC_013956.2"/>
</dbReference>
<keyword evidence="6 7" id="KW-0472">Membrane</keyword>
<dbReference type="HOGENOM" id="CLU_075521_1_0_6"/>
<comment type="similarity">
    <text evidence="2">Belongs to the EamA transporter family.</text>
</comment>
<evidence type="ECO:0000259" key="8">
    <source>
        <dbReference type="Pfam" id="PF00892"/>
    </source>
</evidence>
<dbReference type="Proteomes" id="UP000001702">
    <property type="component" value="Chromosome"/>
</dbReference>
<feature type="transmembrane region" description="Helical" evidence="7">
    <location>
        <begin position="255"/>
        <end position="272"/>
    </location>
</feature>
<evidence type="ECO:0000256" key="3">
    <source>
        <dbReference type="ARBA" id="ARBA00022475"/>
    </source>
</evidence>
<gene>
    <name evidence="9" type="ordered locus">PANA_0532</name>
</gene>
<dbReference type="STRING" id="706191.PANA_0532"/>
<evidence type="ECO:0000313" key="10">
    <source>
        <dbReference type="Proteomes" id="UP000001702"/>
    </source>
</evidence>
<feature type="transmembrane region" description="Helical" evidence="7">
    <location>
        <begin position="131"/>
        <end position="149"/>
    </location>
</feature>
<feature type="transmembrane region" description="Helical" evidence="7">
    <location>
        <begin position="98"/>
        <end position="119"/>
    </location>
</feature>
<evidence type="ECO:0000256" key="1">
    <source>
        <dbReference type="ARBA" id="ARBA00004651"/>
    </source>
</evidence>